<comment type="similarity">
    <text evidence="1 4">Belongs to the glycosyl hydrolase 26 family.</text>
</comment>
<reference evidence="9" key="2">
    <citation type="submission" date="2020-04" db="EMBL/GenBank/DDBJ databases">
        <authorList>
            <consortium name="NCBI Genome Project"/>
        </authorList>
    </citation>
    <scope>NUCLEOTIDE SEQUENCE</scope>
    <source>
        <strain evidence="9">CBS 781.70</strain>
    </source>
</reference>
<feature type="active site" description="Nucleophile" evidence="4">
    <location>
        <position position="360"/>
    </location>
</feature>
<dbReference type="InterPro" id="IPR000805">
    <property type="entry name" value="Glyco_hydro_26"/>
</dbReference>
<dbReference type="Proteomes" id="UP000504638">
    <property type="component" value="Unplaced"/>
</dbReference>
<keyword evidence="2 4" id="KW-0378">Hydrolase</keyword>
<dbReference type="PROSITE" id="PS51764">
    <property type="entry name" value="GH26"/>
    <property type="match status" value="1"/>
</dbReference>
<evidence type="ECO:0000256" key="1">
    <source>
        <dbReference type="ARBA" id="ARBA00007754"/>
    </source>
</evidence>
<dbReference type="GO" id="GO:0006080">
    <property type="term" value="P:substituted mannan metabolic process"/>
    <property type="evidence" value="ECO:0007669"/>
    <property type="project" value="InterPro"/>
</dbReference>
<dbReference type="PRINTS" id="PR00739">
    <property type="entry name" value="GLHYDRLASE26"/>
</dbReference>
<feature type="active site" description="Proton donor" evidence="4">
    <location>
        <position position="270"/>
    </location>
</feature>
<dbReference type="GeneID" id="54421338"/>
<dbReference type="RefSeq" id="XP_033532755.1">
    <property type="nucleotide sequence ID" value="XM_033680768.1"/>
</dbReference>
<evidence type="ECO:0000313" key="8">
    <source>
        <dbReference type="Proteomes" id="UP000504638"/>
    </source>
</evidence>
<dbReference type="InterPro" id="IPR017853">
    <property type="entry name" value="GH"/>
</dbReference>
<dbReference type="Gene3D" id="2.60.120.260">
    <property type="entry name" value="Galactose-binding domain-like"/>
    <property type="match status" value="1"/>
</dbReference>
<evidence type="ECO:0000313" key="7">
    <source>
        <dbReference type="EMBL" id="KAF1811124.1"/>
    </source>
</evidence>
<feature type="domain" description="GH26" evidence="6">
    <location>
        <begin position="131"/>
        <end position="412"/>
    </location>
</feature>
<evidence type="ECO:0000256" key="2">
    <source>
        <dbReference type="ARBA" id="ARBA00022801"/>
    </source>
</evidence>
<evidence type="ECO:0000256" key="3">
    <source>
        <dbReference type="ARBA" id="ARBA00023295"/>
    </source>
</evidence>
<evidence type="ECO:0000313" key="9">
    <source>
        <dbReference type="RefSeq" id="XP_033532755.1"/>
    </source>
</evidence>
<feature type="signal peptide" evidence="5">
    <location>
        <begin position="1"/>
        <end position="20"/>
    </location>
</feature>
<dbReference type="Pfam" id="PF02156">
    <property type="entry name" value="Glyco_hydro_26"/>
    <property type="match status" value="1"/>
</dbReference>
<evidence type="ECO:0000256" key="4">
    <source>
        <dbReference type="PROSITE-ProRule" id="PRU01100"/>
    </source>
</evidence>
<accession>A0A6G1FZA6</accession>
<evidence type="ECO:0000256" key="5">
    <source>
        <dbReference type="SAM" id="SignalP"/>
    </source>
</evidence>
<organism evidence="7">
    <name type="scientific">Eremomyces bilateralis CBS 781.70</name>
    <dbReference type="NCBI Taxonomy" id="1392243"/>
    <lineage>
        <taxon>Eukaryota</taxon>
        <taxon>Fungi</taxon>
        <taxon>Dikarya</taxon>
        <taxon>Ascomycota</taxon>
        <taxon>Pezizomycotina</taxon>
        <taxon>Dothideomycetes</taxon>
        <taxon>Dothideomycetes incertae sedis</taxon>
        <taxon>Eremomycetales</taxon>
        <taxon>Eremomycetaceae</taxon>
        <taxon>Eremomyces</taxon>
    </lineage>
</organism>
<gene>
    <name evidence="7 9" type="ORF">P152DRAFT_467474</name>
</gene>
<protein>
    <submittedName>
        <fullName evidence="7 9">GH26 endo-beta-1,4-mannanase</fullName>
    </submittedName>
</protein>
<proteinExistence type="inferred from homology"/>
<reference evidence="9" key="3">
    <citation type="submission" date="2025-04" db="UniProtKB">
        <authorList>
            <consortium name="RefSeq"/>
        </authorList>
    </citation>
    <scope>IDENTIFICATION</scope>
    <source>
        <strain evidence="9">CBS 781.70</strain>
    </source>
</reference>
<name>A0A6G1FZA6_9PEZI</name>
<sequence length="419" mass="47030">MRLIFKALWVLVTSVSTVLCQSNSKLTFEAEDAVLSGTTIESADSGFSGKGYVTGFEQPTDKPTFRVESSNAQLEKRASIVLNNARTSEVLLEVGTTIVDIVLVDYISLTPSPPRPPHKINDALINPSADGNSKKLYSYLKSIYGKKILSGQHDPKYADLIRTQTRKTPTIFERGSKSATVEDAISHHKQGGIVAAQWHWNAPTGLFDTQENPWWSGFYTKATDFDVTATLQDTVNANYTLLIRDIDAIAVQLKRLQDARIPVLWWPLHEAEGEWFWWGAKSAAPAKQLWGVLFDRLTKHHGLNNLIWVWNSIVKEWYTGDDTVDILSADVHAEGNGPMSTQYNQMVELGRDTKLIAAAEIGGAPLPDLLQTYQTDWLYFAVGGDQYINNAEWNSPEALKQIYNHEYVLTLDEIQRWQT</sequence>
<feature type="chain" id="PRO_5044631697" evidence="5">
    <location>
        <begin position="21"/>
        <end position="419"/>
    </location>
</feature>
<evidence type="ECO:0000259" key="6">
    <source>
        <dbReference type="PROSITE" id="PS51764"/>
    </source>
</evidence>
<dbReference type="SUPFAM" id="SSF51445">
    <property type="entry name" value="(Trans)glycosidases"/>
    <property type="match status" value="1"/>
</dbReference>
<dbReference type="Gene3D" id="3.20.20.80">
    <property type="entry name" value="Glycosidases"/>
    <property type="match status" value="1"/>
</dbReference>
<dbReference type="PANTHER" id="PTHR40079">
    <property type="entry name" value="MANNAN ENDO-1,4-BETA-MANNOSIDASE E-RELATED"/>
    <property type="match status" value="1"/>
</dbReference>
<dbReference type="InterPro" id="IPR022790">
    <property type="entry name" value="GH26_dom"/>
</dbReference>
<dbReference type="GO" id="GO:0016985">
    <property type="term" value="F:mannan endo-1,4-beta-mannosidase activity"/>
    <property type="evidence" value="ECO:0007669"/>
    <property type="project" value="InterPro"/>
</dbReference>
<dbReference type="EMBL" id="ML975163">
    <property type="protein sequence ID" value="KAF1811124.1"/>
    <property type="molecule type" value="Genomic_DNA"/>
</dbReference>
<dbReference type="AlphaFoldDB" id="A0A6G1FZA6"/>
<keyword evidence="5" id="KW-0732">Signal</keyword>
<reference evidence="7 9" key="1">
    <citation type="submission" date="2020-01" db="EMBL/GenBank/DDBJ databases">
        <authorList>
            <consortium name="DOE Joint Genome Institute"/>
            <person name="Haridas S."/>
            <person name="Albert R."/>
            <person name="Binder M."/>
            <person name="Bloem J."/>
            <person name="Labutti K."/>
            <person name="Salamov A."/>
            <person name="Andreopoulos B."/>
            <person name="Baker S.E."/>
            <person name="Barry K."/>
            <person name="Bills G."/>
            <person name="Bluhm B.H."/>
            <person name="Cannon C."/>
            <person name="Castanera R."/>
            <person name="Culley D.E."/>
            <person name="Daum C."/>
            <person name="Ezra D."/>
            <person name="Gonzalez J.B."/>
            <person name="Henrissat B."/>
            <person name="Kuo A."/>
            <person name="Liang C."/>
            <person name="Lipzen A."/>
            <person name="Lutzoni F."/>
            <person name="Magnuson J."/>
            <person name="Mondo S."/>
            <person name="Nolan M."/>
            <person name="Ohm R."/>
            <person name="Pangilinan J."/>
            <person name="Park H.-J."/>
            <person name="Ramirez L."/>
            <person name="Alfaro M."/>
            <person name="Sun H."/>
            <person name="Tritt A."/>
            <person name="Yoshinaga Y."/>
            <person name="Zwiers L.-H."/>
            <person name="Turgeon B.G."/>
            <person name="Goodwin S.B."/>
            <person name="Spatafora J.W."/>
            <person name="Crous P.W."/>
            <person name="Grigoriev I.V."/>
        </authorList>
    </citation>
    <scope>NUCLEOTIDE SEQUENCE</scope>
    <source>
        <strain evidence="7 9">CBS 781.70</strain>
    </source>
</reference>
<dbReference type="PANTHER" id="PTHR40079:SF4">
    <property type="entry name" value="GH26 DOMAIN-CONTAINING PROTEIN-RELATED"/>
    <property type="match status" value="1"/>
</dbReference>
<keyword evidence="3 4" id="KW-0326">Glycosidase</keyword>
<keyword evidence="8" id="KW-1185">Reference proteome</keyword>
<dbReference type="OrthoDB" id="5286354at2759"/>